<evidence type="ECO:0000256" key="6">
    <source>
        <dbReference type="SAM" id="Coils"/>
    </source>
</evidence>
<protein>
    <submittedName>
        <fullName evidence="10">Succinoglycan biosynthesis transport protein</fullName>
    </submittedName>
</protein>
<comment type="caution">
    <text evidence="10">The sequence shown here is derived from an EMBL/GenBank/DDBJ whole genome shotgun (WGS) entry which is preliminary data.</text>
</comment>
<dbReference type="Pfam" id="PF13807">
    <property type="entry name" value="GNVR"/>
    <property type="match status" value="1"/>
</dbReference>
<evidence type="ECO:0000256" key="1">
    <source>
        <dbReference type="ARBA" id="ARBA00004651"/>
    </source>
</evidence>
<dbReference type="GO" id="GO:0004713">
    <property type="term" value="F:protein tyrosine kinase activity"/>
    <property type="evidence" value="ECO:0007669"/>
    <property type="project" value="TreeGrafter"/>
</dbReference>
<reference evidence="10 11" key="1">
    <citation type="submission" date="2016-01" db="EMBL/GenBank/DDBJ databases">
        <authorList>
            <person name="Regsiter A."/>
            <person name="william w."/>
        </authorList>
    </citation>
    <scope>NUCLEOTIDE SEQUENCE [LARGE SCALE GENOMIC DNA]</scope>
    <source>
        <strain evidence="10 11">CFBP 5494</strain>
    </source>
</reference>
<evidence type="ECO:0000313" key="10">
    <source>
        <dbReference type="EMBL" id="CUW90340.1"/>
    </source>
</evidence>
<feature type="coiled-coil region" evidence="6">
    <location>
        <begin position="430"/>
        <end position="457"/>
    </location>
</feature>
<keyword evidence="2" id="KW-1003">Cell membrane</keyword>
<keyword evidence="11" id="KW-1185">Reference proteome</keyword>
<dbReference type="PANTHER" id="PTHR32309:SF13">
    <property type="entry name" value="FERRIC ENTEROBACTIN TRANSPORT PROTEIN FEPE"/>
    <property type="match status" value="1"/>
</dbReference>
<dbReference type="PANTHER" id="PTHR32309">
    <property type="entry name" value="TYROSINE-PROTEIN KINASE"/>
    <property type="match status" value="1"/>
</dbReference>
<dbReference type="AlphaFoldDB" id="A0A9W5F273"/>
<feature type="transmembrane region" description="Helical" evidence="7">
    <location>
        <begin position="529"/>
        <end position="553"/>
    </location>
</feature>
<evidence type="ECO:0000259" key="9">
    <source>
        <dbReference type="Pfam" id="PF13807"/>
    </source>
</evidence>
<keyword evidence="5 7" id="KW-0472">Membrane</keyword>
<keyword evidence="4 7" id="KW-1133">Transmembrane helix</keyword>
<evidence type="ECO:0000256" key="3">
    <source>
        <dbReference type="ARBA" id="ARBA00022692"/>
    </source>
</evidence>
<dbReference type="InterPro" id="IPR032807">
    <property type="entry name" value="GNVR"/>
</dbReference>
<dbReference type="Proteomes" id="UP000191933">
    <property type="component" value="Unassembled WGS sequence"/>
</dbReference>
<feature type="transmembrane region" description="Helical" evidence="7">
    <location>
        <begin position="129"/>
        <end position="149"/>
    </location>
</feature>
<organism evidence="10 11">
    <name type="scientific">Agrobacterium genomosp. 2 str. CFBP 5494</name>
    <dbReference type="NCBI Taxonomy" id="1183436"/>
    <lineage>
        <taxon>Bacteria</taxon>
        <taxon>Pseudomonadati</taxon>
        <taxon>Pseudomonadota</taxon>
        <taxon>Alphaproteobacteria</taxon>
        <taxon>Hyphomicrobiales</taxon>
        <taxon>Rhizobiaceae</taxon>
        <taxon>Rhizobium/Agrobacterium group</taxon>
        <taxon>Agrobacterium</taxon>
        <taxon>Agrobacterium tumefaciens complex</taxon>
    </lineage>
</organism>
<gene>
    <name evidence="10" type="ORF">AGR2A_Cc180033</name>
</gene>
<evidence type="ECO:0000313" key="11">
    <source>
        <dbReference type="Proteomes" id="UP000191933"/>
    </source>
</evidence>
<evidence type="ECO:0000256" key="2">
    <source>
        <dbReference type="ARBA" id="ARBA00022475"/>
    </source>
</evidence>
<comment type="subcellular location">
    <subcellularLocation>
        <location evidence="1">Cell membrane</location>
        <topology evidence="1">Multi-pass membrane protein</topology>
    </subcellularLocation>
</comment>
<accession>A0A9W5F273</accession>
<dbReference type="GO" id="GO:0005886">
    <property type="term" value="C:plasma membrane"/>
    <property type="evidence" value="ECO:0007669"/>
    <property type="project" value="UniProtKB-SubCell"/>
</dbReference>
<evidence type="ECO:0000256" key="5">
    <source>
        <dbReference type="ARBA" id="ARBA00023136"/>
    </source>
</evidence>
<evidence type="ECO:0000256" key="7">
    <source>
        <dbReference type="SAM" id="Phobius"/>
    </source>
</evidence>
<feature type="domain" description="Tyrosine-protein kinase G-rich" evidence="9">
    <location>
        <begin position="472"/>
        <end position="548"/>
    </location>
</feature>
<evidence type="ECO:0000259" key="8">
    <source>
        <dbReference type="Pfam" id="PF02706"/>
    </source>
</evidence>
<feature type="domain" description="Polysaccharide chain length determinant N-terminal" evidence="8">
    <location>
        <begin position="122"/>
        <end position="208"/>
    </location>
</feature>
<name>A0A9W5F273_9HYPH</name>
<sequence length="567" mass="62475">MSVDSGYGDDEDHRLPAFFGSFELDWLMYRLQKAGHKQVRPLDEKTAPAAKTHGSLLDDLVDDDEVFERTVLKEHLEPKPAAAAVEPAPAARPVKASSPSGSLAAALPGLSHIDRIGVDDVLIWLRRGIVWIVLAIILCVAAALSYAYMTPPRYTAYTDIVVNPSNLNVVNDGVFSPNQQRDTQILEVESKLRTITSRNVLARVVEELKLDQDPEFISPPPLARLKAMFSSRPEDGDNRLGALRSLGDRVAAERDPRSFVVTLSVWTNDADKSVTVSKAIVKAFETELFQTTSDSSQRVVDDLRKRLEEMRENVTAAEKRVADFRRENGLQENNGQLVSNLASGELNAQVLAAQQRVIQEESRLKQMEAAIAQNRTQSDAIFDSQTMNTIRAQYSTLQQQIGAMTLTYGARHPRLATAGAERAMLERGMADEARRILQAAKTNVAEARSSLDALRLKAVAERANVFTDNEAQVRLRDLERDARSAAAIYETYLTRSRQLAEQQSIDSTNVRVISQPVAPNSRSWPPGKLVFLVAGGAGGLFLGLAIAIALGLWGYLRRDDHAEAAAR</sequence>
<evidence type="ECO:0000256" key="4">
    <source>
        <dbReference type="ARBA" id="ARBA00022989"/>
    </source>
</evidence>
<proteinExistence type="predicted"/>
<feature type="coiled-coil region" evidence="6">
    <location>
        <begin position="293"/>
        <end position="370"/>
    </location>
</feature>
<dbReference type="Pfam" id="PF02706">
    <property type="entry name" value="Wzz"/>
    <property type="match status" value="1"/>
</dbReference>
<dbReference type="InterPro" id="IPR050445">
    <property type="entry name" value="Bact_polysacc_biosynth/exp"/>
</dbReference>
<keyword evidence="6" id="KW-0175">Coiled coil</keyword>
<keyword evidence="3 7" id="KW-0812">Transmembrane</keyword>
<dbReference type="EMBL" id="FBVY01000010">
    <property type="protein sequence ID" value="CUW90340.1"/>
    <property type="molecule type" value="Genomic_DNA"/>
</dbReference>
<dbReference type="InterPro" id="IPR003856">
    <property type="entry name" value="LPS_length_determ_N"/>
</dbReference>